<evidence type="ECO:0000256" key="14">
    <source>
        <dbReference type="ARBA" id="ARBA00022692"/>
    </source>
</evidence>
<evidence type="ECO:0000256" key="10">
    <source>
        <dbReference type="ARBA" id="ARBA00022645"/>
    </source>
</evidence>
<reference evidence="32 33" key="1">
    <citation type="submission" date="2024-04" db="EMBL/GenBank/DDBJ databases">
        <authorList>
            <person name="Cremers G."/>
        </authorList>
    </citation>
    <scope>NUCLEOTIDE SEQUENCE [LARGE SCALE GENOMIC DNA]</scope>
    <source>
        <strain evidence="32">MeCH1-AG</strain>
    </source>
</reference>
<dbReference type="EMBL" id="OZ026884">
    <property type="protein sequence ID" value="CAL1240731.1"/>
    <property type="molecule type" value="Genomic_DNA"/>
</dbReference>
<keyword evidence="11" id="KW-0645">Protease</keyword>
<feature type="domain" description="Penicillin-binding protein OB-like" evidence="31">
    <location>
        <begin position="332"/>
        <end position="441"/>
    </location>
</feature>
<dbReference type="InterPro" id="IPR050396">
    <property type="entry name" value="Glycosyltr_51/Transpeptidase"/>
</dbReference>
<dbReference type="InterPro" id="IPR036950">
    <property type="entry name" value="PBP_transglycosylase"/>
</dbReference>
<dbReference type="InterPro" id="IPR031376">
    <property type="entry name" value="PCB_OB"/>
</dbReference>
<evidence type="ECO:0000256" key="9">
    <source>
        <dbReference type="ARBA" id="ARBA00022519"/>
    </source>
</evidence>
<dbReference type="Gene3D" id="2.40.50.140">
    <property type="entry name" value="Nucleic acid-binding proteins"/>
    <property type="match status" value="1"/>
</dbReference>
<protein>
    <recommendedName>
        <fullName evidence="7">Penicillin-binding protein 1A</fullName>
        <ecNumber evidence="25">2.4.99.28</ecNumber>
        <ecNumber evidence="6">3.4.16.4</ecNumber>
    </recommendedName>
</protein>
<keyword evidence="13 32" id="KW-0808">Transferase</keyword>
<evidence type="ECO:0000259" key="31">
    <source>
        <dbReference type="Pfam" id="PF17092"/>
    </source>
</evidence>
<feature type="compositionally biased region" description="Low complexity" evidence="27">
    <location>
        <begin position="807"/>
        <end position="820"/>
    </location>
</feature>
<keyword evidence="19 28" id="KW-1133">Transmembrane helix</keyword>
<evidence type="ECO:0000256" key="7">
    <source>
        <dbReference type="ARBA" id="ARBA00018638"/>
    </source>
</evidence>
<evidence type="ECO:0000256" key="23">
    <source>
        <dbReference type="ARBA" id="ARBA00023316"/>
    </source>
</evidence>
<dbReference type="InterPro" id="IPR001460">
    <property type="entry name" value="PCN-bd_Tpept"/>
</dbReference>
<dbReference type="Pfam" id="PF17092">
    <property type="entry name" value="PCB_OB"/>
    <property type="match status" value="1"/>
</dbReference>
<evidence type="ECO:0000259" key="29">
    <source>
        <dbReference type="Pfam" id="PF00905"/>
    </source>
</evidence>
<keyword evidence="20 28" id="KW-0472">Membrane</keyword>
<evidence type="ECO:0000259" key="30">
    <source>
        <dbReference type="Pfam" id="PF00912"/>
    </source>
</evidence>
<evidence type="ECO:0000256" key="13">
    <source>
        <dbReference type="ARBA" id="ARBA00022679"/>
    </source>
</evidence>
<comment type="catalytic activity">
    <reaction evidence="26">
        <text>[GlcNAc-(1-&gt;4)-Mur2Ac(oyl-L-Ala-gamma-D-Glu-L-Lys-D-Ala-D-Ala)](n)-di-trans,octa-cis-undecaprenyl diphosphate + beta-D-GlcNAc-(1-&gt;4)-Mur2Ac(oyl-L-Ala-gamma-D-Glu-L-Lys-D-Ala-D-Ala)-di-trans,octa-cis-undecaprenyl diphosphate = [GlcNAc-(1-&gt;4)-Mur2Ac(oyl-L-Ala-gamma-D-Glu-L-Lys-D-Ala-D-Ala)](n+1)-di-trans,octa-cis-undecaprenyl diphosphate + di-trans,octa-cis-undecaprenyl diphosphate + H(+)</text>
        <dbReference type="Rhea" id="RHEA:23708"/>
        <dbReference type="Rhea" id="RHEA-COMP:9602"/>
        <dbReference type="Rhea" id="RHEA-COMP:9603"/>
        <dbReference type="ChEBI" id="CHEBI:15378"/>
        <dbReference type="ChEBI" id="CHEBI:58405"/>
        <dbReference type="ChEBI" id="CHEBI:60033"/>
        <dbReference type="ChEBI" id="CHEBI:78435"/>
        <dbReference type="EC" id="2.4.99.28"/>
    </reaction>
</comment>
<comment type="function">
    <text evidence="1">Cell wall formation. Synthesis of cross-linked peptidoglycan from the lipid intermediates. The enzyme has a penicillin-insensitive transglycosylase N-terminal domain (formation of linear glycan strands) and a penicillin-sensitive transpeptidase C-terminal domain (cross-linking of the peptide subunits).</text>
</comment>
<keyword evidence="15" id="KW-0378">Hydrolase</keyword>
<gene>
    <name evidence="32" type="primary">mrcA</name>
    <name evidence="32" type="ORF">MECH1_V1_1955</name>
</gene>
<keyword evidence="14 28" id="KW-0812">Transmembrane</keyword>
<keyword evidence="8" id="KW-1003">Cell membrane</keyword>
<dbReference type="EC" id="3.4.16.4" evidence="6"/>
<keyword evidence="9" id="KW-0997">Cell inner membrane</keyword>
<dbReference type="SUPFAM" id="SSF56601">
    <property type="entry name" value="beta-lactamase/transpeptidase-like"/>
    <property type="match status" value="1"/>
</dbReference>
<dbReference type="SUPFAM" id="SSF53955">
    <property type="entry name" value="Lysozyme-like"/>
    <property type="match status" value="1"/>
</dbReference>
<accession>A0ABM9NJD1</accession>
<dbReference type="EC" id="2.4.99.28" evidence="25"/>
<evidence type="ECO:0000256" key="19">
    <source>
        <dbReference type="ARBA" id="ARBA00022989"/>
    </source>
</evidence>
<dbReference type="GO" id="GO:0016757">
    <property type="term" value="F:glycosyltransferase activity"/>
    <property type="evidence" value="ECO:0007669"/>
    <property type="project" value="UniProtKB-KW"/>
</dbReference>
<evidence type="ECO:0000256" key="27">
    <source>
        <dbReference type="SAM" id="MobiDB-lite"/>
    </source>
</evidence>
<comment type="catalytic activity">
    <reaction evidence="24">
        <text>Preferential cleavage: (Ac)2-L-Lys-D-Ala-|-D-Ala. Also transpeptidation of peptidyl-alanyl moieties that are N-acyl substituents of D-alanine.</text>
        <dbReference type="EC" id="3.4.16.4"/>
    </reaction>
</comment>
<dbReference type="Gene3D" id="3.40.710.10">
    <property type="entry name" value="DD-peptidase/beta-lactamase superfamily"/>
    <property type="match status" value="2"/>
</dbReference>
<evidence type="ECO:0000256" key="20">
    <source>
        <dbReference type="ARBA" id="ARBA00023136"/>
    </source>
</evidence>
<evidence type="ECO:0000256" key="22">
    <source>
        <dbReference type="ARBA" id="ARBA00023268"/>
    </source>
</evidence>
<evidence type="ECO:0000256" key="4">
    <source>
        <dbReference type="ARBA" id="ARBA00007090"/>
    </source>
</evidence>
<evidence type="ECO:0000256" key="21">
    <source>
        <dbReference type="ARBA" id="ARBA00023251"/>
    </source>
</evidence>
<evidence type="ECO:0000256" key="26">
    <source>
        <dbReference type="ARBA" id="ARBA00049902"/>
    </source>
</evidence>
<dbReference type="Proteomes" id="UP001497493">
    <property type="component" value="Chromosome"/>
</dbReference>
<feature type="transmembrane region" description="Helical" evidence="28">
    <location>
        <begin position="20"/>
        <end position="42"/>
    </location>
</feature>
<dbReference type="Pfam" id="PF00905">
    <property type="entry name" value="Transpeptidase"/>
    <property type="match status" value="1"/>
</dbReference>
<dbReference type="RefSeq" id="WP_348757306.1">
    <property type="nucleotide sequence ID" value="NZ_OZ026884.1"/>
</dbReference>
<evidence type="ECO:0000256" key="25">
    <source>
        <dbReference type="ARBA" id="ARBA00044770"/>
    </source>
</evidence>
<keyword evidence="23" id="KW-0961">Cell wall biogenesis/degradation</keyword>
<evidence type="ECO:0000256" key="1">
    <source>
        <dbReference type="ARBA" id="ARBA00002624"/>
    </source>
</evidence>
<evidence type="ECO:0000256" key="2">
    <source>
        <dbReference type="ARBA" id="ARBA00004249"/>
    </source>
</evidence>
<keyword evidence="18" id="KW-0573">Peptidoglycan synthesis</keyword>
<evidence type="ECO:0000313" key="32">
    <source>
        <dbReference type="EMBL" id="CAL1240731.1"/>
    </source>
</evidence>
<organism evidence="32 33">
    <name type="scientific">Candidatus Methylocalor cossyra</name>
    <dbReference type="NCBI Taxonomy" id="3108543"/>
    <lineage>
        <taxon>Bacteria</taxon>
        <taxon>Pseudomonadati</taxon>
        <taxon>Pseudomonadota</taxon>
        <taxon>Gammaproteobacteria</taxon>
        <taxon>Methylococcales</taxon>
        <taxon>Methylococcaceae</taxon>
        <taxon>Candidatus Methylocalor</taxon>
    </lineage>
</organism>
<evidence type="ECO:0000313" key="33">
    <source>
        <dbReference type="Proteomes" id="UP001497493"/>
    </source>
</evidence>
<feature type="domain" description="Glycosyl transferase family 51" evidence="30">
    <location>
        <begin position="73"/>
        <end position="245"/>
    </location>
</feature>
<evidence type="ECO:0000256" key="17">
    <source>
        <dbReference type="ARBA" id="ARBA00022968"/>
    </source>
</evidence>
<dbReference type="PANTHER" id="PTHR32282">
    <property type="entry name" value="BINDING PROTEIN TRANSPEPTIDASE, PUTATIVE-RELATED"/>
    <property type="match status" value="1"/>
</dbReference>
<dbReference type="Gene3D" id="1.10.3810.10">
    <property type="entry name" value="Biosynthetic peptidoglycan transglycosylase-like"/>
    <property type="match status" value="1"/>
</dbReference>
<evidence type="ECO:0000256" key="8">
    <source>
        <dbReference type="ARBA" id="ARBA00022475"/>
    </source>
</evidence>
<sequence length="828" mass="91624">MTRKTSAKTGSVAAKLAKVLGWALLALLGSLAALVVGGYLTYRYLEPRLPDVDTLADTHYQIPMSIYSRDGLLIAQYGEKKRIPIAFADTPKRVIQAFLAAEDSRFFDHPGVDYQGLLRAIVSFLRTGEKRQGGSTITMQVARNYFLSSEKTFLRKIKEIVLAVKIESKLPKERILELYLNGIYFGHRAYGIGAAAEVYYGKTVDELNLAEIAMIAGLPKAPSTFNPITNPERALSRRNYVLNRMRKHGFIDDQEYAKLLDQPETASLHVRPIELSAPFIAEMVRNEMYRQFGEEAYTNGYRVYTTIDSRWHLLAEKALRRGLHEYDERHGYRGTKEHIDLKKFTTEAQWDEQLSRYGWIGETRAGLVVAFGKDGGADVYLGQGRHIELDWNGIRWARRYINENSQGPTPRSARDVLKVGDIIRLRKGPEGHWQLSQVPEVEGALVALDPKDGAVLALAGGYDFTINSFNRATQAQRQPGSGFKPILYAAALSEGYTPASVVNDAPIVYADPTQSGGVWRPKNYSGRFYGPTRLRVALAKSRNLVSIRLLKNIGLKKAIDTAIEFGFQPEELPHSMPLALGSGSASPLRMAQAYAVFANGGFRIEPYFIERIETNSGKIVYQATPQVACEECTDSSDMPKSRAPRAISPQVHYMMHSMLQDVVRIGTATRAQELHRSDLAGKTGTTNDYRDAWFNGYVPGLVTVAWLGFDSAKSLGQGETGGEAALPLWLHFMREVLKDIPERHFPLPNGLTTARVDPASGLRVSAGNPNAIFEVFPSGHTPHGAARKPRPVAVSDPAADSEDEQESPAPEAAPVEPASPGKTIETLF</sequence>
<keyword evidence="33" id="KW-1185">Reference proteome</keyword>
<keyword evidence="17" id="KW-0735">Signal-anchor</keyword>
<evidence type="ECO:0000256" key="18">
    <source>
        <dbReference type="ARBA" id="ARBA00022984"/>
    </source>
</evidence>
<evidence type="ECO:0000256" key="6">
    <source>
        <dbReference type="ARBA" id="ARBA00012448"/>
    </source>
</evidence>
<dbReference type="PANTHER" id="PTHR32282:SF27">
    <property type="entry name" value="PENICILLIN-BINDING PROTEIN 1A"/>
    <property type="match status" value="1"/>
</dbReference>
<evidence type="ECO:0000256" key="12">
    <source>
        <dbReference type="ARBA" id="ARBA00022676"/>
    </source>
</evidence>
<comment type="pathway">
    <text evidence="3">Cell wall biogenesis; peptidoglycan biosynthesis.</text>
</comment>
<feature type="region of interest" description="Disordered" evidence="27">
    <location>
        <begin position="776"/>
        <end position="828"/>
    </location>
</feature>
<keyword evidence="16" id="KW-0133">Cell shape</keyword>
<keyword evidence="21" id="KW-0046">Antibiotic resistance</keyword>
<comment type="similarity">
    <text evidence="4">In the C-terminal section; belongs to the transpeptidase family.</text>
</comment>
<evidence type="ECO:0000256" key="24">
    <source>
        <dbReference type="ARBA" id="ARBA00034000"/>
    </source>
</evidence>
<keyword evidence="12 32" id="KW-0328">Glycosyltransferase</keyword>
<dbReference type="NCBIfam" id="TIGR02074">
    <property type="entry name" value="PBP_1a_fam"/>
    <property type="match status" value="1"/>
</dbReference>
<comment type="subcellular location">
    <subcellularLocation>
        <location evidence="2">Cell inner membrane</location>
        <topology evidence="2">Single-pass type II membrane protein</topology>
    </subcellularLocation>
</comment>
<dbReference type="InterPro" id="IPR023346">
    <property type="entry name" value="Lysozyme-like_dom_sf"/>
</dbReference>
<feature type="domain" description="Penicillin-binding protein transpeptidase" evidence="29">
    <location>
        <begin position="443"/>
        <end position="699"/>
    </location>
</feature>
<dbReference type="InterPro" id="IPR001264">
    <property type="entry name" value="Glyco_trans_51"/>
</dbReference>
<keyword evidence="22" id="KW-0511">Multifunctional enzyme</keyword>
<dbReference type="InterPro" id="IPR012340">
    <property type="entry name" value="NA-bd_OB-fold"/>
</dbReference>
<evidence type="ECO:0000256" key="5">
    <source>
        <dbReference type="ARBA" id="ARBA00007739"/>
    </source>
</evidence>
<comment type="similarity">
    <text evidence="5">In the N-terminal section; belongs to the glycosyltransferase 51 family.</text>
</comment>
<dbReference type="Pfam" id="PF00912">
    <property type="entry name" value="Transgly"/>
    <property type="match status" value="1"/>
</dbReference>
<name>A0ABM9NJD1_9GAMM</name>
<evidence type="ECO:0000256" key="28">
    <source>
        <dbReference type="SAM" id="Phobius"/>
    </source>
</evidence>
<evidence type="ECO:0000256" key="3">
    <source>
        <dbReference type="ARBA" id="ARBA00004752"/>
    </source>
</evidence>
<proteinExistence type="inferred from homology"/>
<evidence type="ECO:0000256" key="15">
    <source>
        <dbReference type="ARBA" id="ARBA00022801"/>
    </source>
</evidence>
<evidence type="ECO:0000256" key="11">
    <source>
        <dbReference type="ARBA" id="ARBA00022670"/>
    </source>
</evidence>
<evidence type="ECO:0000256" key="16">
    <source>
        <dbReference type="ARBA" id="ARBA00022960"/>
    </source>
</evidence>
<dbReference type="InterPro" id="IPR012338">
    <property type="entry name" value="Beta-lactam/transpept-like"/>
</dbReference>
<keyword evidence="10" id="KW-0121">Carboxypeptidase</keyword>